<evidence type="ECO:0000313" key="3">
    <source>
        <dbReference type="Proteomes" id="UP000294933"/>
    </source>
</evidence>
<reference evidence="2 3" key="1">
    <citation type="submission" date="2018-06" db="EMBL/GenBank/DDBJ databases">
        <title>A transcriptomic atlas of mushroom development highlights an independent origin of complex multicellularity.</title>
        <authorList>
            <consortium name="DOE Joint Genome Institute"/>
            <person name="Krizsan K."/>
            <person name="Almasi E."/>
            <person name="Merenyi Z."/>
            <person name="Sahu N."/>
            <person name="Viragh M."/>
            <person name="Koszo T."/>
            <person name="Mondo S."/>
            <person name="Kiss B."/>
            <person name="Balint B."/>
            <person name="Kues U."/>
            <person name="Barry K."/>
            <person name="Hegedus J.C."/>
            <person name="Henrissat B."/>
            <person name="Johnson J."/>
            <person name="Lipzen A."/>
            <person name="Ohm R."/>
            <person name="Nagy I."/>
            <person name="Pangilinan J."/>
            <person name="Yan J."/>
            <person name="Xiong Y."/>
            <person name="Grigoriev I.V."/>
            <person name="Hibbett D.S."/>
            <person name="Nagy L.G."/>
        </authorList>
    </citation>
    <scope>NUCLEOTIDE SEQUENCE [LARGE SCALE GENOMIC DNA]</scope>
    <source>
        <strain evidence="2 3">SZMC22713</strain>
    </source>
</reference>
<gene>
    <name evidence="2" type="ORF">BD410DRAFT_793137</name>
</gene>
<keyword evidence="1" id="KW-0812">Transmembrane</keyword>
<name>A0A4Y7PT56_9AGAM</name>
<protein>
    <submittedName>
        <fullName evidence="2">Uncharacterized protein</fullName>
    </submittedName>
</protein>
<dbReference type="AlphaFoldDB" id="A0A4Y7PT56"/>
<evidence type="ECO:0000313" key="2">
    <source>
        <dbReference type="EMBL" id="TDL18597.1"/>
    </source>
</evidence>
<evidence type="ECO:0000256" key="1">
    <source>
        <dbReference type="SAM" id="Phobius"/>
    </source>
</evidence>
<feature type="transmembrane region" description="Helical" evidence="1">
    <location>
        <begin position="155"/>
        <end position="175"/>
    </location>
</feature>
<dbReference type="Proteomes" id="UP000294933">
    <property type="component" value="Unassembled WGS sequence"/>
</dbReference>
<feature type="transmembrane region" description="Helical" evidence="1">
    <location>
        <begin position="200"/>
        <end position="220"/>
    </location>
</feature>
<keyword evidence="1" id="KW-1133">Transmembrane helix</keyword>
<organism evidence="2 3">
    <name type="scientific">Rickenella mellea</name>
    <dbReference type="NCBI Taxonomy" id="50990"/>
    <lineage>
        <taxon>Eukaryota</taxon>
        <taxon>Fungi</taxon>
        <taxon>Dikarya</taxon>
        <taxon>Basidiomycota</taxon>
        <taxon>Agaricomycotina</taxon>
        <taxon>Agaricomycetes</taxon>
        <taxon>Hymenochaetales</taxon>
        <taxon>Rickenellaceae</taxon>
        <taxon>Rickenella</taxon>
    </lineage>
</organism>
<sequence length="243" mass="26904">MRLNQCANCPREHQECWLRASDRCECSRFQKTAFQRNTADEFQENVPTEFRGTDICIPFTLIPVNCTEGPGVHTTEENLAKLTTAFLLFGFSTLPLITYFIPPKWTHSSTGLMATIVEQGPHLQSVDEAICAAGTLGMCYMWHKRRGQPNWLVNHLFYPGFLNSIVGVFVAAIVASESSIAASTSAIQILPILPALNHPLVITGLSAVVWGTLTCVYGLMGFPSHDYEVQDHCTDGKQSVRKP</sequence>
<accession>A0A4Y7PT56</accession>
<dbReference type="EMBL" id="ML170206">
    <property type="protein sequence ID" value="TDL18597.1"/>
    <property type="molecule type" value="Genomic_DNA"/>
</dbReference>
<dbReference type="OrthoDB" id="3254104at2759"/>
<keyword evidence="3" id="KW-1185">Reference proteome</keyword>
<dbReference type="VEuPathDB" id="FungiDB:BD410DRAFT_793137"/>
<keyword evidence="1" id="KW-0472">Membrane</keyword>
<proteinExistence type="predicted"/>